<reference evidence="1 2" key="1">
    <citation type="submission" date="2014-04" db="EMBL/GenBank/DDBJ databases">
        <authorList>
            <consortium name="DOE Joint Genome Institute"/>
            <person name="Kuo A."/>
            <person name="Kohler A."/>
            <person name="Nagy L.G."/>
            <person name="Floudas D."/>
            <person name="Copeland A."/>
            <person name="Barry K.W."/>
            <person name="Cichocki N."/>
            <person name="Veneault-Fourrey C."/>
            <person name="LaButti K."/>
            <person name="Lindquist E.A."/>
            <person name="Lipzen A."/>
            <person name="Lundell T."/>
            <person name="Morin E."/>
            <person name="Murat C."/>
            <person name="Sun H."/>
            <person name="Tunlid A."/>
            <person name="Henrissat B."/>
            <person name="Grigoriev I.V."/>
            <person name="Hibbett D.S."/>
            <person name="Martin F."/>
            <person name="Nordberg H.P."/>
            <person name="Cantor M.N."/>
            <person name="Hua S.X."/>
        </authorList>
    </citation>
    <scope>NUCLEOTIDE SEQUENCE [LARGE SCALE GENOMIC DNA]</scope>
    <source>
        <strain evidence="1 2">LaAM-08-1</strain>
    </source>
</reference>
<protein>
    <submittedName>
        <fullName evidence="1">Uncharacterized protein</fullName>
    </submittedName>
</protein>
<feature type="non-terminal residue" evidence="1">
    <location>
        <position position="72"/>
    </location>
</feature>
<dbReference type="HOGENOM" id="CLU_2729146_0_0_1"/>
<proteinExistence type="predicted"/>
<organism evidence="1 2">
    <name type="scientific">Laccaria amethystina LaAM-08-1</name>
    <dbReference type="NCBI Taxonomy" id="1095629"/>
    <lineage>
        <taxon>Eukaryota</taxon>
        <taxon>Fungi</taxon>
        <taxon>Dikarya</taxon>
        <taxon>Basidiomycota</taxon>
        <taxon>Agaricomycotina</taxon>
        <taxon>Agaricomycetes</taxon>
        <taxon>Agaricomycetidae</taxon>
        <taxon>Agaricales</taxon>
        <taxon>Agaricineae</taxon>
        <taxon>Hydnangiaceae</taxon>
        <taxon>Laccaria</taxon>
    </lineage>
</organism>
<dbReference type="EMBL" id="KN838750">
    <property type="protein sequence ID" value="KIJ95606.1"/>
    <property type="molecule type" value="Genomic_DNA"/>
</dbReference>
<reference evidence="2" key="2">
    <citation type="submission" date="2015-01" db="EMBL/GenBank/DDBJ databases">
        <title>Evolutionary Origins and Diversification of the Mycorrhizal Mutualists.</title>
        <authorList>
            <consortium name="DOE Joint Genome Institute"/>
            <consortium name="Mycorrhizal Genomics Consortium"/>
            <person name="Kohler A."/>
            <person name="Kuo A."/>
            <person name="Nagy L.G."/>
            <person name="Floudas D."/>
            <person name="Copeland A."/>
            <person name="Barry K.W."/>
            <person name="Cichocki N."/>
            <person name="Veneault-Fourrey C."/>
            <person name="LaButti K."/>
            <person name="Lindquist E.A."/>
            <person name="Lipzen A."/>
            <person name="Lundell T."/>
            <person name="Morin E."/>
            <person name="Murat C."/>
            <person name="Riley R."/>
            <person name="Ohm R."/>
            <person name="Sun H."/>
            <person name="Tunlid A."/>
            <person name="Henrissat B."/>
            <person name="Grigoriev I.V."/>
            <person name="Hibbett D.S."/>
            <person name="Martin F."/>
        </authorList>
    </citation>
    <scope>NUCLEOTIDE SEQUENCE [LARGE SCALE GENOMIC DNA]</scope>
    <source>
        <strain evidence="2">LaAM-08-1</strain>
    </source>
</reference>
<evidence type="ECO:0000313" key="1">
    <source>
        <dbReference type="EMBL" id="KIJ95606.1"/>
    </source>
</evidence>
<dbReference type="OrthoDB" id="2142724at2759"/>
<evidence type="ECO:0000313" key="2">
    <source>
        <dbReference type="Proteomes" id="UP000054477"/>
    </source>
</evidence>
<sequence length="72" mass="8146">LWGRAPVGKQVEHHDLFVQWCRYSMIAALAVDEGIIVLRVLEGSSKHNTFLEYLCDYMLPLTTPFPGPQCPS</sequence>
<keyword evidence="2" id="KW-1185">Reference proteome</keyword>
<dbReference type="AlphaFoldDB" id="A0A0C9XCZ8"/>
<name>A0A0C9XCZ8_9AGAR</name>
<accession>A0A0C9XCZ8</accession>
<gene>
    <name evidence="1" type="ORF">K443DRAFT_108524</name>
</gene>
<dbReference type="Proteomes" id="UP000054477">
    <property type="component" value="Unassembled WGS sequence"/>
</dbReference>